<name>A0A0M2V4V1_9GAMM</name>
<dbReference type="PANTHER" id="PTHR34478:SF1">
    <property type="entry name" value="PROTEIN LEMA"/>
    <property type="match status" value="1"/>
</dbReference>
<evidence type="ECO:0000256" key="6">
    <source>
        <dbReference type="SAM" id="Phobius"/>
    </source>
</evidence>
<proteinExistence type="inferred from homology"/>
<keyword evidence="5 6" id="KW-0472">Membrane</keyword>
<dbReference type="Gene3D" id="1.20.1440.20">
    <property type="entry name" value="LemA-like domain"/>
    <property type="match status" value="1"/>
</dbReference>
<evidence type="ECO:0000256" key="3">
    <source>
        <dbReference type="ARBA" id="ARBA00022692"/>
    </source>
</evidence>
<dbReference type="PATRIC" id="fig|336831.14.peg.747"/>
<comment type="subcellular location">
    <subcellularLocation>
        <location evidence="1">Membrane</location>
        <topology evidence="1">Single-pass membrane protein</topology>
    </subcellularLocation>
</comment>
<evidence type="ECO:0000256" key="5">
    <source>
        <dbReference type="ARBA" id="ARBA00023136"/>
    </source>
</evidence>
<feature type="transmembrane region" description="Helical" evidence="6">
    <location>
        <begin position="6"/>
        <end position="25"/>
    </location>
</feature>
<evidence type="ECO:0000313" key="7">
    <source>
        <dbReference type="EMBL" id="KKO45892.1"/>
    </source>
</evidence>
<comment type="caution">
    <text evidence="7">The sequence shown here is derived from an EMBL/GenBank/DDBJ whole genome shotgun (WGS) entry which is preliminary data.</text>
</comment>
<dbReference type="Pfam" id="PF04011">
    <property type="entry name" value="LemA"/>
    <property type="match status" value="1"/>
</dbReference>
<accession>A0A0M2V4V1</accession>
<dbReference type="InterPro" id="IPR007156">
    <property type="entry name" value="MamQ_LemA"/>
</dbReference>
<dbReference type="PANTHER" id="PTHR34478">
    <property type="entry name" value="PROTEIN LEMA"/>
    <property type="match status" value="1"/>
</dbReference>
<dbReference type="GO" id="GO:0016020">
    <property type="term" value="C:membrane"/>
    <property type="evidence" value="ECO:0007669"/>
    <property type="project" value="UniProtKB-SubCell"/>
</dbReference>
<dbReference type="AlphaFoldDB" id="A0A0M2V4V1"/>
<organism evidence="7 8">
    <name type="scientific">Arsukibacterium ikkense</name>
    <dbReference type="NCBI Taxonomy" id="336831"/>
    <lineage>
        <taxon>Bacteria</taxon>
        <taxon>Pseudomonadati</taxon>
        <taxon>Pseudomonadota</taxon>
        <taxon>Gammaproteobacteria</taxon>
        <taxon>Chromatiales</taxon>
        <taxon>Chromatiaceae</taxon>
        <taxon>Arsukibacterium</taxon>
    </lineage>
</organism>
<comment type="similarity">
    <text evidence="2">Belongs to the LemA family.</text>
</comment>
<keyword evidence="8" id="KW-1185">Reference proteome</keyword>
<dbReference type="SUPFAM" id="SSF140478">
    <property type="entry name" value="LemA-like"/>
    <property type="match status" value="1"/>
</dbReference>
<evidence type="ECO:0000256" key="2">
    <source>
        <dbReference type="ARBA" id="ARBA00008854"/>
    </source>
</evidence>
<evidence type="ECO:0000313" key="8">
    <source>
        <dbReference type="Proteomes" id="UP000034228"/>
    </source>
</evidence>
<evidence type="ECO:0000256" key="4">
    <source>
        <dbReference type="ARBA" id="ARBA00022989"/>
    </source>
</evidence>
<protein>
    <submittedName>
        <fullName evidence="7">Membrane protein</fullName>
    </submittedName>
</protein>
<reference evidence="7 8" key="1">
    <citation type="submission" date="2015-03" db="EMBL/GenBank/DDBJ databases">
        <title>Draft genome sequences of two protease-producing strains of Arsukibacterium isolated from two cold and alkaline environments.</title>
        <authorList>
            <person name="Lylloff J.E."/>
            <person name="Skov L.B."/>
            <person name="Jepsen M."/>
            <person name="Hallin P.F."/>
            <person name="Sorensen S.J."/>
            <person name="Stougaard P."/>
            <person name="Glaring M.A."/>
        </authorList>
    </citation>
    <scope>NUCLEOTIDE SEQUENCE [LARGE SCALE GENOMIC DNA]</scope>
    <source>
        <strain evidence="7 8">GCM72</strain>
    </source>
</reference>
<dbReference type="RefSeq" id="WP_046557097.1">
    <property type="nucleotide sequence ID" value="NZ_LAHO01000006.1"/>
</dbReference>
<gene>
    <name evidence="7" type="ORF">WG68_07705</name>
</gene>
<dbReference type="InterPro" id="IPR023353">
    <property type="entry name" value="LemA-like_dom_sf"/>
</dbReference>
<dbReference type="OrthoDB" id="9804152at2"/>
<dbReference type="Proteomes" id="UP000034228">
    <property type="component" value="Unassembled WGS sequence"/>
</dbReference>
<evidence type="ECO:0000256" key="1">
    <source>
        <dbReference type="ARBA" id="ARBA00004167"/>
    </source>
</evidence>
<sequence>MATGIIIGIVALLAVLVVVIYNGIITRKNAVERGWANVITQERQKNKMIPHLEQVVAQFREYESGLQTQITELRSGIARLDSNNIDASQLQQVESSTQRLMQGLNIAVEAYPELKASDVFNNLMREIAEQQENIGAAIRIFNQNVEDFNNGIQVFPNALVNASLNKQSRITPFNDSEAEAGFEYKLK</sequence>
<dbReference type="EMBL" id="LAHO01000006">
    <property type="protein sequence ID" value="KKO45892.1"/>
    <property type="molecule type" value="Genomic_DNA"/>
</dbReference>
<keyword evidence="4 6" id="KW-1133">Transmembrane helix</keyword>
<keyword evidence="3 6" id="KW-0812">Transmembrane</keyword>